<reference evidence="2" key="1">
    <citation type="journal article" date="2023" name="Plant J.">
        <title>Genome sequences and population genomics provide insights into the demographic history, inbreeding, and mutation load of two 'living fossil' tree species of Dipteronia.</title>
        <authorList>
            <person name="Feng Y."/>
            <person name="Comes H.P."/>
            <person name="Chen J."/>
            <person name="Zhu S."/>
            <person name="Lu R."/>
            <person name="Zhang X."/>
            <person name="Li P."/>
            <person name="Qiu J."/>
            <person name="Olsen K.M."/>
            <person name="Qiu Y."/>
        </authorList>
    </citation>
    <scope>NUCLEOTIDE SEQUENCE</scope>
    <source>
        <strain evidence="2">KIB01</strain>
    </source>
</reference>
<protein>
    <submittedName>
        <fullName evidence="2">Uncharacterized protein</fullName>
    </submittedName>
</protein>
<evidence type="ECO:0000256" key="1">
    <source>
        <dbReference type="SAM" id="Phobius"/>
    </source>
</evidence>
<accession>A0AAD9TRH1</accession>
<keyword evidence="1" id="KW-1133">Transmembrane helix</keyword>
<keyword evidence="1" id="KW-0812">Transmembrane</keyword>
<proteinExistence type="predicted"/>
<dbReference type="EMBL" id="JANJYI010000008">
    <property type="protein sequence ID" value="KAK2640633.1"/>
    <property type="molecule type" value="Genomic_DNA"/>
</dbReference>
<dbReference type="AlphaFoldDB" id="A0AAD9TRH1"/>
<name>A0AAD9TRH1_9ROSI</name>
<comment type="caution">
    <text evidence="2">The sequence shown here is derived from an EMBL/GenBank/DDBJ whole genome shotgun (WGS) entry which is preliminary data.</text>
</comment>
<dbReference type="Proteomes" id="UP001280121">
    <property type="component" value="Unassembled WGS sequence"/>
</dbReference>
<sequence>MKTFWTNFFFNSANDGSGFLGSVKMFAGISNHGVKLCGVGKGIEEVEMRILVKSCSAMRKLVVEAFPVPDTGDDQAVTILEAFRIFSEVAYHMFQGTSARLLQSKNIDKSMDWFYTKRRGPEWKQGWSGQTLASVSVVVLLLLWLSLYTGYKAQ</sequence>
<feature type="transmembrane region" description="Helical" evidence="1">
    <location>
        <begin position="127"/>
        <end position="147"/>
    </location>
</feature>
<evidence type="ECO:0000313" key="3">
    <source>
        <dbReference type="Proteomes" id="UP001280121"/>
    </source>
</evidence>
<keyword evidence="3" id="KW-1185">Reference proteome</keyword>
<keyword evidence="1" id="KW-0472">Membrane</keyword>
<gene>
    <name evidence="2" type="ORF">Ddye_028428</name>
</gene>
<organism evidence="2 3">
    <name type="scientific">Dipteronia dyeriana</name>
    <dbReference type="NCBI Taxonomy" id="168575"/>
    <lineage>
        <taxon>Eukaryota</taxon>
        <taxon>Viridiplantae</taxon>
        <taxon>Streptophyta</taxon>
        <taxon>Embryophyta</taxon>
        <taxon>Tracheophyta</taxon>
        <taxon>Spermatophyta</taxon>
        <taxon>Magnoliopsida</taxon>
        <taxon>eudicotyledons</taxon>
        <taxon>Gunneridae</taxon>
        <taxon>Pentapetalae</taxon>
        <taxon>rosids</taxon>
        <taxon>malvids</taxon>
        <taxon>Sapindales</taxon>
        <taxon>Sapindaceae</taxon>
        <taxon>Hippocastanoideae</taxon>
        <taxon>Acereae</taxon>
        <taxon>Dipteronia</taxon>
    </lineage>
</organism>
<evidence type="ECO:0000313" key="2">
    <source>
        <dbReference type="EMBL" id="KAK2640633.1"/>
    </source>
</evidence>